<dbReference type="PANTHER" id="PTHR38790">
    <property type="entry name" value="2EXR DOMAIN-CONTAINING PROTEIN-RELATED"/>
    <property type="match status" value="1"/>
</dbReference>
<feature type="domain" description="DUF7730" evidence="1">
    <location>
        <begin position="52"/>
        <end position="102"/>
    </location>
</feature>
<dbReference type="InterPro" id="IPR056632">
    <property type="entry name" value="DUF7730"/>
</dbReference>
<keyword evidence="3" id="KW-1185">Reference proteome</keyword>
<comment type="caution">
    <text evidence="2">The sequence shown here is derived from an EMBL/GenBank/DDBJ whole genome shotgun (WGS) entry which is preliminary data.</text>
</comment>
<organism evidence="2 3">
    <name type="scientific">Myriangium duriaei CBS 260.36</name>
    <dbReference type="NCBI Taxonomy" id="1168546"/>
    <lineage>
        <taxon>Eukaryota</taxon>
        <taxon>Fungi</taxon>
        <taxon>Dikarya</taxon>
        <taxon>Ascomycota</taxon>
        <taxon>Pezizomycotina</taxon>
        <taxon>Dothideomycetes</taxon>
        <taxon>Dothideomycetidae</taxon>
        <taxon>Myriangiales</taxon>
        <taxon>Myriangiaceae</taxon>
        <taxon>Myriangium</taxon>
    </lineage>
</organism>
<protein>
    <recommendedName>
        <fullName evidence="1">DUF7730 domain-containing protein</fullName>
    </recommendedName>
</protein>
<dbReference type="OrthoDB" id="10256725at2759"/>
<evidence type="ECO:0000313" key="2">
    <source>
        <dbReference type="EMBL" id="KAF2152455.1"/>
    </source>
</evidence>
<accession>A0A9P4J398</accession>
<evidence type="ECO:0000313" key="3">
    <source>
        <dbReference type="Proteomes" id="UP000799439"/>
    </source>
</evidence>
<dbReference type="EMBL" id="ML996086">
    <property type="protein sequence ID" value="KAF2152455.1"/>
    <property type="molecule type" value="Genomic_DNA"/>
</dbReference>
<reference evidence="2" key="1">
    <citation type="journal article" date="2020" name="Stud. Mycol.">
        <title>101 Dothideomycetes genomes: a test case for predicting lifestyles and emergence of pathogens.</title>
        <authorList>
            <person name="Haridas S."/>
            <person name="Albert R."/>
            <person name="Binder M."/>
            <person name="Bloem J."/>
            <person name="Labutti K."/>
            <person name="Salamov A."/>
            <person name="Andreopoulos B."/>
            <person name="Baker S."/>
            <person name="Barry K."/>
            <person name="Bills G."/>
            <person name="Bluhm B."/>
            <person name="Cannon C."/>
            <person name="Castanera R."/>
            <person name="Culley D."/>
            <person name="Daum C."/>
            <person name="Ezra D."/>
            <person name="Gonzalez J."/>
            <person name="Henrissat B."/>
            <person name="Kuo A."/>
            <person name="Liang C."/>
            <person name="Lipzen A."/>
            <person name="Lutzoni F."/>
            <person name="Magnuson J."/>
            <person name="Mondo S."/>
            <person name="Nolan M."/>
            <person name="Ohm R."/>
            <person name="Pangilinan J."/>
            <person name="Park H.-J."/>
            <person name="Ramirez L."/>
            <person name="Alfaro M."/>
            <person name="Sun H."/>
            <person name="Tritt A."/>
            <person name="Yoshinaga Y."/>
            <person name="Zwiers L.-H."/>
            <person name="Turgeon B."/>
            <person name="Goodwin S."/>
            <person name="Spatafora J."/>
            <person name="Crous P."/>
            <person name="Grigoriev I."/>
        </authorList>
    </citation>
    <scope>NUCLEOTIDE SEQUENCE</scope>
    <source>
        <strain evidence="2">CBS 260.36</strain>
    </source>
</reference>
<dbReference type="Pfam" id="PF24864">
    <property type="entry name" value="DUF7730"/>
    <property type="match status" value="1"/>
</dbReference>
<gene>
    <name evidence="2" type="ORF">K461DRAFT_147177</name>
</gene>
<dbReference type="AlphaFoldDB" id="A0A9P4J398"/>
<evidence type="ECO:0000259" key="1">
    <source>
        <dbReference type="Pfam" id="PF24864"/>
    </source>
</evidence>
<name>A0A9P4J398_9PEZI</name>
<dbReference type="Proteomes" id="UP000799439">
    <property type="component" value="Unassembled WGS sequence"/>
</dbReference>
<sequence>MPFRLQDWWRHKNAVIRTRRSKDEPADNDAHQRLVVTPTPLTLDLRAQDAVAESPFFQRLPDEIRRMILIEAFGGRTMHVDLETSYPRVHDFSQHLIDSPFKQRHCGVVGGYGCLPLRDKSLPLKPRWHGSVCHRNPEYNLHQEPRKRRTSSPWHDCCLEAKFINCCRWSGQWPDKCFVGCAGWLTACRRAHSEGIAVLYLTNVFYLRLRRPQTEEARRDIRMLVTAPRMSMITSLELELDLTRHELSTPPLPYGPSGTPKEMVVYKEFLQLLPGAFPNLLYLDAFPTLHWMGCRTDDEHRDFSERFMLQPFDELVRQMPMAGHAALEFNLGLPLSYYNTQLVVHFLASRRLERDRKHYQEERVWRAIPGKDDGGKLGYWINRGEDDVSRMYGMSTMH</sequence>
<proteinExistence type="predicted"/>